<accession>A0AA86UVA6</accession>
<dbReference type="Proteomes" id="UP001642409">
    <property type="component" value="Unassembled WGS sequence"/>
</dbReference>
<dbReference type="EMBL" id="CATOUU010000998">
    <property type="protein sequence ID" value="CAI9966222.1"/>
    <property type="molecule type" value="Genomic_DNA"/>
</dbReference>
<dbReference type="AlphaFoldDB" id="A0AA86UVA6"/>
<reference evidence="1" key="1">
    <citation type="submission" date="2023-06" db="EMBL/GenBank/DDBJ databases">
        <authorList>
            <person name="Kurt Z."/>
        </authorList>
    </citation>
    <scope>NUCLEOTIDE SEQUENCE</scope>
</reference>
<sequence length="125" mass="15052">MGNEEIMKNKLSLKLLVITAFWEQQCQKIGPNNRKNEYQNKMIVHNFMKKMKKMLRILKKLEMIFYDTCRLLQRMMLKIGIIVKVCKQTCIVFCVYYNDVCAIQYINKIINAFVYIFKHNNKLCK</sequence>
<proteinExistence type="predicted"/>
<evidence type="ECO:0000313" key="1">
    <source>
        <dbReference type="EMBL" id="CAI9966222.1"/>
    </source>
</evidence>
<protein>
    <submittedName>
        <fullName evidence="2">Hypothetical_protein</fullName>
    </submittedName>
</protein>
<keyword evidence="3" id="KW-1185">Reference proteome</keyword>
<evidence type="ECO:0000313" key="2">
    <source>
        <dbReference type="EMBL" id="CAL6009611.1"/>
    </source>
</evidence>
<reference evidence="2 3" key="2">
    <citation type="submission" date="2024-07" db="EMBL/GenBank/DDBJ databases">
        <authorList>
            <person name="Akdeniz Z."/>
        </authorList>
    </citation>
    <scope>NUCLEOTIDE SEQUENCE [LARGE SCALE GENOMIC DNA]</scope>
</reference>
<name>A0AA86UVA6_9EUKA</name>
<organism evidence="1">
    <name type="scientific">Hexamita inflata</name>
    <dbReference type="NCBI Taxonomy" id="28002"/>
    <lineage>
        <taxon>Eukaryota</taxon>
        <taxon>Metamonada</taxon>
        <taxon>Diplomonadida</taxon>
        <taxon>Hexamitidae</taxon>
        <taxon>Hexamitinae</taxon>
        <taxon>Hexamita</taxon>
    </lineage>
</organism>
<gene>
    <name evidence="2" type="ORF">HINF_LOCUS21689</name>
    <name evidence="1" type="ORF">HINF_LOCUS53867</name>
</gene>
<dbReference type="EMBL" id="CAXDID020000059">
    <property type="protein sequence ID" value="CAL6009611.1"/>
    <property type="molecule type" value="Genomic_DNA"/>
</dbReference>
<evidence type="ECO:0000313" key="3">
    <source>
        <dbReference type="Proteomes" id="UP001642409"/>
    </source>
</evidence>
<comment type="caution">
    <text evidence="1">The sequence shown here is derived from an EMBL/GenBank/DDBJ whole genome shotgun (WGS) entry which is preliminary data.</text>
</comment>